<evidence type="ECO:0000256" key="2">
    <source>
        <dbReference type="ARBA" id="ARBA00023315"/>
    </source>
</evidence>
<reference evidence="6" key="1">
    <citation type="journal article" date="2019" name="Int. J. Syst. Evol. Microbiol.">
        <title>The Global Catalogue of Microorganisms (GCM) 10K type strain sequencing project: providing services to taxonomists for standard genome sequencing and annotation.</title>
        <authorList>
            <consortium name="The Broad Institute Genomics Platform"/>
            <consortium name="The Broad Institute Genome Sequencing Center for Infectious Disease"/>
            <person name="Wu L."/>
            <person name="Ma J."/>
        </authorList>
    </citation>
    <scope>NUCLEOTIDE SEQUENCE [LARGE SCALE GENOMIC DNA]</scope>
    <source>
        <strain evidence="6">JCM 11136</strain>
    </source>
</reference>
<keyword evidence="1" id="KW-0808">Transferase</keyword>
<evidence type="ECO:0000313" key="5">
    <source>
        <dbReference type="EMBL" id="GAA0915580.1"/>
    </source>
</evidence>
<feature type="domain" description="Phospholipid/glycerol acyltransferase" evidence="4">
    <location>
        <begin position="23"/>
        <end position="139"/>
    </location>
</feature>
<dbReference type="Pfam" id="PF01553">
    <property type="entry name" value="Acyltransferase"/>
    <property type="match status" value="1"/>
</dbReference>
<evidence type="ECO:0000313" key="6">
    <source>
        <dbReference type="Proteomes" id="UP001501578"/>
    </source>
</evidence>
<dbReference type="EMBL" id="BAAAHQ010000002">
    <property type="protein sequence ID" value="GAA0915580.1"/>
    <property type="molecule type" value="Genomic_DNA"/>
</dbReference>
<keyword evidence="6" id="KW-1185">Reference proteome</keyword>
<accession>A0ABP3Z9H4</accession>
<name>A0ABP3Z9H4_9ACTN</name>
<dbReference type="Proteomes" id="UP001501578">
    <property type="component" value="Unassembled WGS sequence"/>
</dbReference>
<dbReference type="InterPro" id="IPR002123">
    <property type="entry name" value="Plipid/glycerol_acylTrfase"/>
</dbReference>
<protein>
    <recommendedName>
        <fullName evidence="4">Phospholipid/glycerol acyltransferase domain-containing protein</fullName>
    </recommendedName>
</protein>
<keyword evidence="2" id="KW-0012">Acyltransferase</keyword>
<proteinExistence type="predicted"/>
<feature type="region of interest" description="Disordered" evidence="3">
    <location>
        <begin position="194"/>
        <end position="219"/>
    </location>
</feature>
<comment type="caution">
    <text evidence="5">The sequence shown here is derived from an EMBL/GenBank/DDBJ whole genome shotgun (WGS) entry which is preliminary data.</text>
</comment>
<dbReference type="SUPFAM" id="SSF69593">
    <property type="entry name" value="Glycerol-3-phosphate (1)-acyltransferase"/>
    <property type="match status" value="1"/>
</dbReference>
<dbReference type="SMART" id="SM00563">
    <property type="entry name" value="PlsC"/>
    <property type="match status" value="1"/>
</dbReference>
<evidence type="ECO:0000256" key="1">
    <source>
        <dbReference type="ARBA" id="ARBA00022679"/>
    </source>
</evidence>
<dbReference type="PANTHER" id="PTHR10434">
    <property type="entry name" value="1-ACYL-SN-GLYCEROL-3-PHOSPHATE ACYLTRANSFERASE"/>
    <property type="match status" value="1"/>
</dbReference>
<dbReference type="PANTHER" id="PTHR10434:SF11">
    <property type="entry name" value="1-ACYL-SN-GLYCEROL-3-PHOSPHATE ACYLTRANSFERASE"/>
    <property type="match status" value="1"/>
</dbReference>
<sequence length="219" mass="23338">MWRAAFACSGGLEVEGPVPEGPCVLVANHSSHADTAALLAALPARLRPRVAAAADYWFAGPLRSFVCRTLVSGFPVRRGGGGSADLAAAVRLLEQGRVLVVYPEGTRSRDGRVAEFRTGAARLAEAADVPIVPVLLRGTGQVLPVHGRLRRARVRVRFFAPVQDLRAAHTLLTAPHPPLDPTPETAVHIRSALSATREPGTADVRRSPSLQSLQKEEMS</sequence>
<organism evidence="5 6">
    <name type="scientific">Nonomuraea longicatena</name>
    <dbReference type="NCBI Taxonomy" id="83682"/>
    <lineage>
        <taxon>Bacteria</taxon>
        <taxon>Bacillati</taxon>
        <taxon>Actinomycetota</taxon>
        <taxon>Actinomycetes</taxon>
        <taxon>Streptosporangiales</taxon>
        <taxon>Streptosporangiaceae</taxon>
        <taxon>Nonomuraea</taxon>
    </lineage>
</organism>
<evidence type="ECO:0000256" key="3">
    <source>
        <dbReference type="SAM" id="MobiDB-lite"/>
    </source>
</evidence>
<gene>
    <name evidence="5" type="ORF">GCM10009560_10070</name>
</gene>
<dbReference type="CDD" id="cd07989">
    <property type="entry name" value="LPLAT_AGPAT-like"/>
    <property type="match status" value="1"/>
</dbReference>
<evidence type="ECO:0000259" key="4">
    <source>
        <dbReference type="SMART" id="SM00563"/>
    </source>
</evidence>